<dbReference type="AlphaFoldDB" id="A0A1B0AKR1"/>
<keyword evidence="1" id="KW-0812">Transmembrane</keyword>
<dbReference type="VEuPathDB" id="VectorBase:GPPI050664"/>
<keyword evidence="3" id="KW-1185">Reference proteome</keyword>
<reference evidence="2" key="2">
    <citation type="submission" date="2020-05" db="UniProtKB">
        <authorList>
            <consortium name="EnsemblMetazoa"/>
        </authorList>
    </citation>
    <scope>IDENTIFICATION</scope>
    <source>
        <strain evidence="2">IAEA</strain>
    </source>
</reference>
<dbReference type="EMBL" id="JXJN01026968">
    <property type="status" value="NOT_ANNOTATED_CDS"/>
    <property type="molecule type" value="Genomic_DNA"/>
</dbReference>
<reference evidence="3" key="1">
    <citation type="submission" date="2015-01" db="EMBL/GenBank/DDBJ databases">
        <authorList>
            <person name="Aksoy S."/>
            <person name="Warren W."/>
            <person name="Wilson R.K."/>
        </authorList>
    </citation>
    <scope>NUCLEOTIDE SEQUENCE [LARGE SCALE GENOMIC DNA]</scope>
    <source>
        <strain evidence="3">IAEA</strain>
    </source>
</reference>
<dbReference type="Proteomes" id="UP000092460">
    <property type="component" value="Unassembled WGS sequence"/>
</dbReference>
<dbReference type="VEuPathDB" id="VectorBase:GPPI000278"/>
<dbReference type="EMBL" id="JXJN01026892">
    <property type="status" value="NOT_ANNOTATED_CDS"/>
    <property type="molecule type" value="Genomic_DNA"/>
</dbReference>
<dbReference type="EnsemblMetazoa" id="GPPI050664-RA">
    <property type="protein sequence ID" value="GPPI050664-PA"/>
    <property type="gene ID" value="GPPI050664"/>
</dbReference>
<evidence type="ECO:0000313" key="3">
    <source>
        <dbReference type="Proteomes" id="UP000092460"/>
    </source>
</evidence>
<proteinExistence type="predicted"/>
<accession>A0A1B0AKR1</accession>
<evidence type="ECO:0000256" key="1">
    <source>
        <dbReference type="SAM" id="Phobius"/>
    </source>
</evidence>
<sequence>MRFTELSSNGNSSVIQYATKLSRKKTSVNTRGNIDKEPTLVTIASKIFVVIPAISVVTLVNAVVVIVVMVIV</sequence>
<keyword evidence="1" id="KW-0472">Membrane</keyword>
<keyword evidence="1" id="KW-1133">Transmembrane helix</keyword>
<name>A0A1B0AKR1_9MUSC</name>
<protein>
    <submittedName>
        <fullName evidence="2">Uncharacterized protein</fullName>
    </submittedName>
</protein>
<dbReference type="EnsemblMetazoa" id="GPPI000278-RA">
    <property type="protein sequence ID" value="GPPI000278-PA"/>
    <property type="gene ID" value="GPPI000278"/>
</dbReference>
<evidence type="ECO:0000313" key="2">
    <source>
        <dbReference type="EnsemblMetazoa" id="GPPI000278-PA"/>
    </source>
</evidence>
<organism evidence="2 3">
    <name type="scientific">Glossina palpalis gambiensis</name>
    <dbReference type="NCBI Taxonomy" id="67801"/>
    <lineage>
        <taxon>Eukaryota</taxon>
        <taxon>Metazoa</taxon>
        <taxon>Ecdysozoa</taxon>
        <taxon>Arthropoda</taxon>
        <taxon>Hexapoda</taxon>
        <taxon>Insecta</taxon>
        <taxon>Pterygota</taxon>
        <taxon>Neoptera</taxon>
        <taxon>Endopterygota</taxon>
        <taxon>Diptera</taxon>
        <taxon>Brachycera</taxon>
        <taxon>Muscomorpha</taxon>
        <taxon>Hippoboscoidea</taxon>
        <taxon>Glossinidae</taxon>
        <taxon>Glossina</taxon>
    </lineage>
</organism>
<feature type="transmembrane region" description="Helical" evidence="1">
    <location>
        <begin position="47"/>
        <end position="71"/>
    </location>
</feature>